<protein>
    <recommendedName>
        <fullName evidence="4">Cytochrome c domain-containing protein</fullName>
    </recommendedName>
</protein>
<evidence type="ECO:0000256" key="3">
    <source>
        <dbReference type="ARBA" id="ARBA00023004"/>
    </source>
</evidence>
<keyword evidence="2" id="KW-0479">Metal-binding</keyword>
<dbReference type="InterPro" id="IPR036909">
    <property type="entry name" value="Cyt_c-like_dom_sf"/>
</dbReference>
<evidence type="ECO:0000313" key="6">
    <source>
        <dbReference type="Proteomes" id="UP000239089"/>
    </source>
</evidence>
<feature type="domain" description="Cytochrome c" evidence="4">
    <location>
        <begin position="58"/>
        <end position="123"/>
    </location>
</feature>
<sequence>MAQGETNTPADAGLAPNKKAKKKKVEEQVTKLKRMAVLAGTAFCAVAPGQVHAQAAGQWANPTHVYTKICGNCHEIGVGPRLKGRKLEVDFIQQTVRRGLKAMPAFRVTDVDDPMLVKLAEFLSTSERASK</sequence>
<organism evidence="5 6">
    <name type="scientific">Rhodoblastus sphagnicola</name>
    <dbReference type="NCBI Taxonomy" id="333368"/>
    <lineage>
        <taxon>Bacteria</taxon>
        <taxon>Pseudomonadati</taxon>
        <taxon>Pseudomonadota</taxon>
        <taxon>Alphaproteobacteria</taxon>
        <taxon>Hyphomicrobiales</taxon>
        <taxon>Rhodoblastaceae</taxon>
        <taxon>Rhodoblastus</taxon>
    </lineage>
</organism>
<dbReference type="SUPFAM" id="SSF46626">
    <property type="entry name" value="Cytochrome c"/>
    <property type="match status" value="1"/>
</dbReference>
<comment type="caution">
    <text evidence="5">The sequence shown here is derived from an EMBL/GenBank/DDBJ whole genome shotgun (WGS) entry which is preliminary data.</text>
</comment>
<keyword evidence="1" id="KW-0349">Heme</keyword>
<keyword evidence="3" id="KW-0408">Iron</keyword>
<evidence type="ECO:0000259" key="4">
    <source>
        <dbReference type="Pfam" id="PF13442"/>
    </source>
</evidence>
<proteinExistence type="predicted"/>
<gene>
    <name evidence="5" type="ORF">CCR94_21215</name>
</gene>
<dbReference type="InterPro" id="IPR009056">
    <property type="entry name" value="Cyt_c-like_dom"/>
</dbReference>
<dbReference type="EMBL" id="NHSJ01000129">
    <property type="protein sequence ID" value="PPQ26945.1"/>
    <property type="molecule type" value="Genomic_DNA"/>
</dbReference>
<accession>A0A2S6MX56</accession>
<dbReference type="AlphaFoldDB" id="A0A2S6MX56"/>
<keyword evidence="6" id="KW-1185">Reference proteome</keyword>
<dbReference type="GO" id="GO:0009055">
    <property type="term" value="F:electron transfer activity"/>
    <property type="evidence" value="ECO:0007669"/>
    <property type="project" value="InterPro"/>
</dbReference>
<dbReference type="RefSeq" id="WP_104510065.1">
    <property type="nucleotide sequence ID" value="NZ_JACIGC010000012.1"/>
</dbReference>
<evidence type="ECO:0000313" key="5">
    <source>
        <dbReference type="EMBL" id="PPQ26945.1"/>
    </source>
</evidence>
<dbReference type="OrthoDB" id="122295at2"/>
<dbReference type="GO" id="GO:0020037">
    <property type="term" value="F:heme binding"/>
    <property type="evidence" value="ECO:0007669"/>
    <property type="project" value="InterPro"/>
</dbReference>
<dbReference type="Gene3D" id="1.10.760.10">
    <property type="entry name" value="Cytochrome c-like domain"/>
    <property type="match status" value="1"/>
</dbReference>
<dbReference type="GO" id="GO:0046872">
    <property type="term" value="F:metal ion binding"/>
    <property type="evidence" value="ECO:0007669"/>
    <property type="project" value="UniProtKB-KW"/>
</dbReference>
<evidence type="ECO:0000256" key="1">
    <source>
        <dbReference type="ARBA" id="ARBA00022617"/>
    </source>
</evidence>
<dbReference type="Proteomes" id="UP000239089">
    <property type="component" value="Unassembled WGS sequence"/>
</dbReference>
<dbReference type="Pfam" id="PF13442">
    <property type="entry name" value="Cytochrome_CBB3"/>
    <property type="match status" value="1"/>
</dbReference>
<reference evidence="5 6" key="1">
    <citation type="journal article" date="2018" name="Arch. Microbiol.">
        <title>New insights into the metabolic potential of the phototrophic purple bacterium Rhodopila globiformis DSM 161(T) from its draft genome sequence and evidence for a vanadium-dependent nitrogenase.</title>
        <authorList>
            <person name="Imhoff J.F."/>
            <person name="Rahn T."/>
            <person name="Kunzel S."/>
            <person name="Neulinger S.C."/>
        </authorList>
    </citation>
    <scope>NUCLEOTIDE SEQUENCE [LARGE SCALE GENOMIC DNA]</scope>
    <source>
        <strain evidence="5 6">DSM 16996</strain>
    </source>
</reference>
<evidence type="ECO:0000256" key="2">
    <source>
        <dbReference type="ARBA" id="ARBA00022723"/>
    </source>
</evidence>
<name>A0A2S6MX56_9HYPH</name>